<accession>A0A0C3NL08</accession>
<protein>
    <submittedName>
        <fullName evidence="2">Uncharacterized protein</fullName>
    </submittedName>
</protein>
<dbReference type="EMBL" id="KN832056">
    <property type="protein sequence ID" value="KIN95988.1"/>
    <property type="molecule type" value="Genomic_DNA"/>
</dbReference>
<feature type="region of interest" description="Disordered" evidence="1">
    <location>
        <begin position="1"/>
        <end position="67"/>
    </location>
</feature>
<gene>
    <name evidence="2" type="ORF">M404DRAFT_164482</name>
</gene>
<feature type="compositionally biased region" description="Polar residues" evidence="1">
    <location>
        <begin position="24"/>
        <end position="47"/>
    </location>
</feature>
<proteinExistence type="predicted"/>
<feature type="compositionally biased region" description="Polar residues" evidence="1">
    <location>
        <begin position="7"/>
        <end position="16"/>
    </location>
</feature>
<reference evidence="3" key="2">
    <citation type="submission" date="2015-01" db="EMBL/GenBank/DDBJ databases">
        <title>Evolutionary Origins and Diversification of the Mycorrhizal Mutualists.</title>
        <authorList>
            <consortium name="DOE Joint Genome Institute"/>
            <consortium name="Mycorrhizal Genomics Consortium"/>
            <person name="Kohler A."/>
            <person name="Kuo A."/>
            <person name="Nagy L.G."/>
            <person name="Floudas D."/>
            <person name="Copeland A."/>
            <person name="Barry K.W."/>
            <person name="Cichocki N."/>
            <person name="Veneault-Fourrey C."/>
            <person name="LaButti K."/>
            <person name="Lindquist E.A."/>
            <person name="Lipzen A."/>
            <person name="Lundell T."/>
            <person name="Morin E."/>
            <person name="Murat C."/>
            <person name="Riley R."/>
            <person name="Ohm R."/>
            <person name="Sun H."/>
            <person name="Tunlid A."/>
            <person name="Henrissat B."/>
            <person name="Grigoriev I.V."/>
            <person name="Hibbett D.S."/>
            <person name="Martin F."/>
        </authorList>
    </citation>
    <scope>NUCLEOTIDE SEQUENCE [LARGE SCALE GENOMIC DNA]</scope>
    <source>
        <strain evidence="3">Marx 270</strain>
    </source>
</reference>
<organism evidence="2 3">
    <name type="scientific">Pisolithus tinctorius Marx 270</name>
    <dbReference type="NCBI Taxonomy" id="870435"/>
    <lineage>
        <taxon>Eukaryota</taxon>
        <taxon>Fungi</taxon>
        <taxon>Dikarya</taxon>
        <taxon>Basidiomycota</taxon>
        <taxon>Agaricomycotina</taxon>
        <taxon>Agaricomycetes</taxon>
        <taxon>Agaricomycetidae</taxon>
        <taxon>Boletales</taxon>
        <taxon>Sclerodermatineae</taxon>
        <taxon>Pisolithaceae</taxon>
        <taxon>Pisolithus</taxon>
    </lineage>
</organism>
<dbReference type="OrthoDB" id="2693152at2759"/>
<evidence type="ECO:0000313" key="2">
    <source>
        <dbReference type="EMBL" id="KIN95988.1"/>
    </source>
</evidence>
<feature type="compositionally biased region" description="Low complexity" evidence="1">
    <location>
        <begin position="48"/>
        <end position="57"/>
    </location>
</feature>
<name>A0A0C3NL08_PISTI</name>
<evidence type="ECO:0000313" key="3">
    <source>
        <dbReference type="Proteomes" id="UP000054217"/>
    </source>
</evidence>
<dbReference type="AlphaFoldDB" id="A0A0C3NL08"/>
<reference evidence="2 3" key="1">
    <citation type="submission" date="2014-04" db="EMBL/GenBank/DDBJ databases">
        <authorList>
            <consortium name="DOE Joint Genome Institute"/>
            <person name="Kuo A."/>
            <person name="Kohler A."/>
            <person name="Costa M.D."/>
            <person name="Nagy L.G."/>
            <person name="Floudas D."/>
            <person name="Copeland A."/>
            <person name="Barry K.W."/>
            <person name="Cichocki N."/>
            <person name="Veneault-Fourrey C."/>
            <person name="LaButti K."/>
            <person name="Lindquist E.A."/>
            <person name="Lipzen A."/>
            <person name="Lundell T."/>
            <person name="Morin E."/>
            <person name="Murat C."/>
            <person name="Sun H."/>
            <person name="Tunlid A."/>
            <person name="Henrissat B."/>
            <person name="Grigoriev I.V."/>
            <person name="Hibbett D.S."/>
            <person name="Martin F."/>
            <person name="Nordberg H.P."/>
            <person name="Cantor M.N."/>
            <person name="Hua S.X."/>
        </authorList>
    </citation>
    <scope>NUCLEOTIDE SEQUENCE [LARGE SCALE GENOMIC DNA]</scope>
    <source>
        <strain evidence="2 3">Marx 270</strain>
    </source>
</reference>
<dbReference type="HOGENOM" id="CLU_1205191_0_0_1"/>
<dbReference type="InParanoid" id="A0A0C3NL08"/>
<keyword evidence="3" id="KW-1185">Reference proteome</keyword>
<sequence>MFHQYHLHSTSTSSRAVSPHTRAPSVSSTGSHSGTPASHPALSSSQIPPNTTTFSPTPFHPCPPSDSLENPISLGVHQCQDDDVENSSMQLTPQCIKCLKTYAKELCKDLSIEEKVVFDFINTGNLFSMLVDIKATFVKYNASNKASELQALQETLTSKDFKVCALGSTLFCIFPQLHDQISLSNCLLACILSPNITAYVTDTQCFWRMMSCRIVKSIERNTSSWLKLGN</sequence>
<dbReference type="Proteomes" id="UP000054217">
    <property type="component" value="Unassembled WGS sequence"/>
</dbReference>
<evidence type="ECO:0000256" key="1">
    <source>
        <dbReference type="SAM" id="MobiDB-lite"/>
    </source>
</evidence>